<sequence length="52" mass="6271">MEPDLKTRNFFYNFVFSEQKLKIRNNEEGSKTQTKDSKIKSDSWKLRFLPSL</sequence>
<comment type="caution">
    <text evidence="1">The sequence shown here is derived from an EMBL/GenBank/DDBJ whole genome shotgun (WGS) entry which is preliminary data.</text>
</comment>
<protein>
    <submittedName>
        <fullName evidence="1">Uncharacterized protein</fullName>
    </submittedName>
</protein>
<name>T0HEG3_9LEPT</name>
<gene>
    <name evidence="1" type="ORF">LEP1GSC193_0339</name>
</gene>
<reference evidence="1" key="1">
    <citation type="submission" date="2013-05" db="EMBL/GenBank/DDBJ databases">
        <authorList>
            <person name="Harkins D.M."/>
            <person name="Durkin A.S."/>
            <person name="Brinkac L.M."/>
            <person name="Haft D.H."/>
            <person name="Selengut J.D."/>
            <person name="Sanka R."/>
            <person name="DePew J."/>
            <person name="Purushe J."/>
            <person name="Galloway R.L."/>
            <person name="Vinetz J.M."/>
            <person name="Sutton G.G."/>
            <person name="Nierman W.C."/>
            <person name="Fouts D.E."/>
        </authorList>
    </citation>
    <scope>NUCLEOTIDE SEQUENCE [LARGE SCALE GENOMIC DNA]</scope>
    <source>
        <strain evidence="1">80-412</strain>
    </source>
</reference>
<evidence type="ECO:0000313" key="1">
    <source>
        <dbReference type="EMBL" id="EQA82128.1"/>
    </source>
</evidence>
<organism evidence="1 2">
    <name type="scientific">Leptospira alstonii serovar Pingchang str. 80-412</name>
    <dbReference type="NCBI Taxonomy" id="1218564"/>
    <lineage>
        <taxon>Bacteria</taxon>
        <taxon>Pseudomonadati</taxon>
        <taxon>Spirochaetota</taxon>
        <taxon>Spirochaetia</taxon>
        <taxon>Leptospirales</taxon>
        <taxon>Leptospiraceae</taxon>
        <taxon>Leptospira</taxon>
    </lineage>
</organism>
<keyword evidence="2" id="KW-1185">Reference proteome</keyword>
<proteinExistence type="predicted"/>
<evidence type="ECO:0000313" key="2">
    <source>
        <dbReference type="Proteomes" id="UP000015445"/>
    </source>
</evidence>
<dbReference type="EMBL" id="AOHD02000008">
    <property type="protein sequence ID" value="EQA82128.1"/>
    <property type="molecule type" value="Genomic_DNA"/>
</dbReference>
<dbReference type="AlphaFoldDB" id="T0HEG3"/>
<accession>T0HEG3</accession>
<dbReference type="Proteomes" id="UP000015445">
    <property type="component" value="Unassembled WGS sequence"/>
</dbReference>